<dbReference type="GO" id="GO:0046789">
    <property type="term" value="F:host cell surface receptor binding"/>
    <property type="evidence" value="ECO:0007669"/>
    <property type="project" value="InterPro"/>
</dbReference>
<dbReference type="VEuPathDB" id="PlasmoDB:PfGN01_090042900"/>
<dbReference type="InterPro" id="IPR004258">
    <property type="entry name" value="DBL"/>
</dbReference>
<dbReference type="VEuPathDB" id="PlasmoDB:PfSD01_070015900"/>
<dbReference type="VEuPathDB" id="PlasmoDB:Pf7G8-2_000224200"/>
<dbReference type="VEuPathDB" id="PlasmoDB:PfHB3_120059100"/>
<feature type="domain" description="Duffy-binding-like" evidence="2">
    <location>
        <begin position="578"/>
        <end position="721"/>
    </location>
</feature>
<dbReference type="Pfam" id="PF15447">
    <property type="entry name" value="NTS"/>
    <property type="match status" value="1"/>
</dbReference>
<accession>A3R6S2</accession>
<dbReference type="Pfam" id="PF05424">
    <property type="entry name" value="Duffy_binding"/>
    <property type="match status" value="5"/>
</dbReference>
<dbReference type="VEuPathDB" id="PlasmoDB:PfKH02_060039000"/>
<proteinExistence type="predicted"/>
<feature type="domain" description="Duffy-binding-like" evidence="7">
    <location>
        <begin position="312"/>
        <end position="465"/>
    </location>
</feature>
<dbReference type="Pfam" id="PF15445">
    <property type="entry name" value="ATS"/>
    <property type="match status" value="1"/>
</dbReference>
<dbReference type="Pfam" id="PF18562">
    <property type="entry name" value="CIDR1_gamma"/>
    <property type="match status" value="1"/>
</dbReference>
<dbReference type="VEuPathDB" id="PlasmoDB:PfML01_050038300"/>
<dbReference type="FunFam" id="1.20.58.830:FF:000001">
    <property type="entry name" value="Erythrocyte membrane protein 1, PfEMP1"/>
    <property type="match status" value="1"/>
</dbReference>
<feature type="compositionally biased region" description="Basic and acidic residues" evidence="1">
    <location>
        <begin position="2218"/>
        <end position="2227"/>
    </location>
</feature>
<feature type="domain" description="Duffy-antigen binding" evidence="3">
    <location>
        <begin position="1281"/>
        <end position="1443"/>
    </location>
</feature>
<dbReference type="InterPro" id="IPR041480">
    <property type="entry name" value="CIDR1_gamma"/>
</dbReference>
<dbReference type="Pfam" id="PF22672">
    <property type="entry name" value="DBL_C"/>
    <property type="match status" value="2"/>
</dbReference>
<dbReference type="InterPro" id="IPR044932">
    <property type="entry name" value="PfEMP1_ATS_sf"/>
</dbReference>
<dbReference type="Pfam" id="PF03011">
    <property type="entry name" value="PFEMP"/>
    <property type="match status" value="2"/>
</dbReference>
<reference evidence="8" key="1">
    <citation type="journal article" date="2007" name="BMC Genomics">
        <title>Patterns of gene recombination shape var gene repertoires in Plasmodium falciparum: comparisons of geographically diverse isolates.</title>
        <authorList>
            <person name="Kraemer S.M."/>
            <person name="Kyes S.A."/>
            <person name="Aggarwal G."/>
            <person name="Springer A.L."/>
            <person name="Nelson S.O."/>
            <person name="Christodoulou Z."/>
            <person name="Smith L.M."/>
            <person name="Wang W."/>
            <person name="Levin E."/>
            <person name="Newbold C.I."/>
            <person name="Myler P.J."/>
            <person name="Smith J.D."/>
        </authorList>
    </citation>
    <scope>NUCLEOTIDE SEQUENCE</scope>
    <source>
        <strain evidence="8">IT4/25/5</strain>
    </source>
</reference>
<feature type="region of interest" description="Disordered" evidence="1">
    <location>
        <begin position="2197"/>
        <end position="2227"/>
    </location>
</feature>
<dbReference type="VEuPathDB" id="PlasmoDB:PfTG01_000027000"/>
<dbReference type="FunFam" id="1.20.1310.20:FF:000023">
    <property type="entry name" value="Erythrocyte membrane protein 1, PfEMP1"/>
    <property type="match status" value="1"/>
</dbReference>
<dbReference type="Gene3D" id="1.10.1900.40">
    <property type="entry name" value="Acidic terminal segments, variant surface antigen of PfEMP1"/>
    <property type="match status" value="2"/>
</dbReference>
<feature type="domain" description="Duffy-binding-like" evidence="2">
    <location>
        <begin position="2690"/>
        <end position="2828"/>
    </location>
</feature>
<dbReference type="FunFam" id="1.20.58.1930:FF:000001">
    <property type="entry name" value="Erythrocyte membrane protein 1, PfEMP1"/>
    <property type="match status" value="1"/>
</dbReference>
<dbReference type="FunFam" id="1.20.1310.20:FF:000003">
    <property type="entry name" value="Erythrocyte membrane protein 1, PfEMP1"/>
    <property type="match status" value="1"/>
</dbReference>
<feature type="compositionally biased region" description="Polar residues" evidence="1">
    <location>
        <begin position="2121"/>
        <end position="2131"/>
    </location>
</feature>
<dbReference type="GO" id="GO:0016020">
    <property type="term" value="C:membrane"/>
    <property type="evidence" value="ECO:0007669"/>
    <property type="project" value="InterPro"/>
</dbReference>
<dbReference type="InterPro" id="IPR054595">
    <property type="entry name" value="DBL_C"/>
</dbReference>
<dbReference type="Gene3D" id="1.20.58.1930">
    <property type="match status" value="2"/>
</dbReference>
<sequence>MGTGSSIPSVPKDVKNESEKSARNVLENIGKWIKDERVKSSKYINRLKGNLSNAIFIDGLSRAHNLTRRGPANSCDLEHRFYTNINNGYLPARNPCHGRKENRFDENAEAYCNSDKIRGNENNRNDGTACVPFRRQNLCEKNLEYLINENTKTTHDLLGNVLVTAKYEGESIVRNHPNKDTSEVCTALSRSFADIGDIVRGKDMFKRTDNDAVQKGLRAVFKKINDNLNEKKITHYDDISGNYYKLREDWWTENRDQVWRAITCYIPYYVNYFKKTSDDTIVFTNDGKCGHYENNVLTNLDYVPQFLRWFEEWAEEFCRKRKIKLEKIKDSCYDKENKIYCSHNGYDCKERSWKKDIEFRESYCTGCFSACSLYKIWIGKQKEEFEKQKKKYRKEIQTYALKDPKSVSNINNKYYKKFFDELKYNSYKTDGDFLNLLNEGKYCKEKLQGEENVDFTKTDEKETLYRSQYCKVCPYCGLDCGGKTCTAKQEIYPDCVYNGAYEPPNGAETTEITVLYNDNEGGMSKKLSQFCSNENKENIENYQKWKCYYKDRDDIECEMISSSQKDEKHRKVMIFYNFFDLWVKNLLRDSIKWEIELKDCINNTNVTDCNNKCNKNCECFDEWVKQKEKEWGSIKDVLKKELNMPEKYYININKNFEFYFFRVMFELKKEEKWNKLMENLRIKIKSSKSNKGTIDSDGAIKVLFDHLKEIAEKCIDNNSKDSCPPLVDSKTNPCAKTRSTKRTKTVKQLAELMQQKAHTQLEERGGEIKLKGDASQGKYIRGGSGDDFKNNLCGITKKDSNDSRTDGEPCTGKNPGRFNIGKDWTYANGKNTTTYSDVYLPQRRQHICTSNLEYLIHKRNKPILEGDPNKIIHSLLGDVQLAAKYEAEKIKELYQQNNSKNGVIDQNDKETICRAMKYSFADIGDIIRGRDMWVQNYGENTTQGNLKDIFGTIKNKNPEIQGKYKHIDDEKHTQLRSDWWEANRHQVWRAMKCAIEKDKNLKCNGIPIEDYIPQKLRWMTEWAEWFCKMQSQEYDKLEKKCAGCKAKNNGGNCIKGTEECTPCAAQCKTYGENIKKWENQWKVISKKYEKLYKQAHITAINGGPDASNGLVDDEDKPVIEFLFELYKANGGRISFPRGTKAVVIARGSVPAAKASAIRTKRSISITTTITPYNTAAGYIHQEMPIVGCNVQTKFCLVANNYAFKEPPDGYGEACKCENNTKPPVPEKKKEDEEDVCKKVKDHIGHNNEANSIDGCNAKYDGKTIYPEWTCETNKFKEGHDGACMPPRRQKLCIYNLTQGDVTRTEEKLTDDFIKCAAKEIHFLWKYYTQQNNSEQNKLNQGTIPKNFIRWMEYTYGDYKDIFFGKDISNDTNIKTISNNVDKILKIDEKTKDEKDNKKKEWWHENSPRIWEAMFCALENKITDDEKKKEIKKDTNYKTPPEEFAKRPTFLRWFTEWGEEFCKERQKKEDKIKSECNGKSAADFCNKEEHPCKKACKEYESYVKKKYEEFKGQTNRFVLKARDKNPDKEYSGYEYKPNIQSKQGNDYLKDKCDNNKCSCMKGNARSDKPEDEPFGKYFNKTLAMCDCTSGVYKPSVLPVLPQQTETCENLKKYIQENEKERNKYQGCHKKFYKGWDCTKDIHRTHKGACMPPRRQKLCIYKLTRDNDTKDLKELKMSFIKSAALETYLAWEIYKGNNIDAITELQNGQIPEGFKRIMFYTFGDFRDMCLGTDISSKANKSTGVGKVESSINKLFPNVKNSKSQDRKTWWNSIEKEVWEGMLCGLSHAGGNDAIKSNQDYQYSEVKIFKQSDGSGITLSQFAERPQFLRWMIEWSEHFCKEQKEEYGKLVAGCTGCDVSTDGNCTQKGNCKNCSSQCKEYQKFITQWKVQWEKQRNKYTELYEKTNNDSNHLTDAIERSVIDYFKTLSSNGTTYSTAGKYINEKGYIQDCKEQKNFSNDDGDNKYAFSNYPNDYEKQCTCKTEESTPPPVQPPQPKPAGGPGGVGRSLPPAGPDDVLSSSEDDEDEDDDEDDEDDEEEASEEEGGASEAETEEDEEHVDGAETPKDTTDQDLPSPPEPTTEKSVDACGIVKMVFEDGSTLKEACKTKYDGKYYGWRCVNTTGSAEGEAASSNPRVRRSAPGGEKSGDKGAICIPPRRRKLYLHKIEGVDTTESVIEWFVKSAAVETFFLWHKYKEEKKPPATQNGALPLPLAPDVSQEDDPQKKLEKGDIPEEFKRQMFYTLGDYRDICIGGDRDIVGDTIVSNTDSTEKSSGKATKISDVIKEFLSKQNSGDNPSPRSVKTGSNSGNDPASLWNKHAESIWNGMICALTYKDGGEGKSPQVDDKVKKALLDGEGKKPKNNGQQDYTYEKVELKDNDENGGPRTTGASIKTEPTKLTDFVKRPPYFRYLEEWGQHFCKERKKRLAQIKVECKVDENSGSSRRGKNGNKKCSGYGENCDDNLSQKYNILPSFNCRSCGIECRKYKNWIKGKRKEFDKQKEAYGEQKKKCQTQRKGAEGDDHDKEFCATLNTYSKAGDFLERLKNGPCSKTYNENDNGKDNQEDEINFNDPEQTFKHTKYCDPCSQFKIDCKNGKCDNDKGGDCNGKNSIDANDIETMGNFTHDVDMLVSDNSGNGSQNDLKDCIKAGIFKGIRKDVWTCGNVCGYNVCKPINVNDLKVNGTQNQNQIIIITAFVKLWVQNFLEDYKKIKHKISHCTNTVEGSKCINGCQNKCTCVKAWITKKSAEWTNIKNRFNEQYKNNDQTYPVRSILEELIPQIGAANDKAEHETLEEFEKSVGCNCHGRSKKENDKNNDVIDCMLNKLQRKITACQKLPIGSPEERCGEDPTPLEDDDEPMEEENSVTQPKICPKVEEKKKEEDESECKASQSPAEPEQAAEEPARPVTESEQKPEEELPPPPAPAPAAPPSTPLAPADEPFNRDILEKTIPFGIALALGSIAFLFLKKKPKSPVDLLRVLDVHKGDYGMPTPKSSNRYIPYVSDTYKGKTYIYMEGDSDEDKYAFMSDTTDITSSESEYEEMDINDIYVPGSPKYKTLIEVVLEPSKGNGNTLGDDMVPTTNTFTDEEWNELKHDFISQYIQSRLPMDVPQYDVLKELPMNIGGNVFGDKMDEKPFITSIHDRDLYTGKEISYNIHMSTNSMDDPKHVSNNVYSGIDLINDSLNSGNQPIDIYDEVLKRKENELFGTNYKKNTSNNSVAKHTNTDPLHNQINLLHKWLDRHRNICENWRKKEDILNKLKEEWEQDNNSGDIRSDNHVMNTNVSIEIDIDENKGKKEFSNMDTILDDMEDDIYYDVNDENPSVNDIPMDHNKVDVPKKVHVEMKILNNTFNGSLEPEF</sequence>
<feature type="domain" description="Cysteine-rich interdomain region 1 gamma" evidence="6">
    <location>
        <begin position="2618"/>
        <end position="2669"/>
    </location>
</feature>
<dbReference type="VEuPathDB" id="PlasmoDB:PfDd2_070016300"/>
<evidence type="ECO:0000259" key="2">
    <source>
        <dbReference type="Pfam" id="PF03011"/>
    </source>
</evidence>
<dbReference type="VEuPathDB" id="PlasmoDB:PfGA01_030032000"/>
<dbReference type="VEuPathDB" id="PlasmoDB:PfNF54_040005900"/>
<dbReference type="Gene3D" id="1.20.58.830">
    <property type="match status" value="5"/>
</dbReference>
<dbReference type="VEuPathDB" id="PlasmoDB:PfSD01_020005700"/>
<dbReference type="VEuPathDB" id="PlasmoDB:PfDd2_090006100"/>
<gene>
    <name evidence="8" type="primary">IT4_var18</name>
</gene>
<feature type="region of interest" description="Disordered" evidence="1">
    <location>
        <begin position="2831"/>
        <end position="2931"/>
    </location>
</feature>
<dbReference type="VEuPathDB" id="PlasmoDB:PfCD01_040017400"/>
<dbReference type="VEuPathDB" id="PlasmoDB:PfKH02_010004900"/>
<feature type="domain" description="Duffy-binding-like" evidence="7">
    <location>
        <begin position="2409"/>
        <end position="2575"/>
    </location>
</feature>
<dbReference type="VEuPathDB" id="PlasmoDB:PfGB4_040031300"/>
<feature type="domain" description="Duffy-antigen binding" evidence="3">
    <location>
        <begin position="1646"/>
        <end position="1794"/>
    </location>
</feature>
<feature type="compositionally biased region" description="Low complexity" evidence="1">
    <location>
        <begin position="2880"/>
        <end position="2889"/>
    </location>
</feature>
<dbReference type="InterPro" id="IPR029211">
    <property type="entry name" value="PfEMP1_ATS"/>
</dbReference>
<dbReference type="VEuPathDB" id="PlasmoDB:PfGN01_070005300"/>
<dbReference type="VEuPathDB" id="PlasmoDB:PF3D7_0400400"/>
<dbReference type="VEuPathDB" id="PlasmoDB:PfGB4_070006000"/>
<dbReference type="FunFam" id="1.20.58.1930:FF:000002">
    <property type="entry name" value="Erythrocyte membrane protein 1, PfEMP1"/>
    <property type="match status" value="1"/>
</dbReference>
<dbReference type="VEuPathDB" id="PlasmoDB:PfSD01_070015800"/>
<name>A3R6S2_PLAFA</name>
<feature type="region of interest" description="Disordered" evidence="1">
    <location>
        <begin position="2348"/>
        <end position="2367"/>
    </location>
</feature>
<dbReference type="VEuPathDB" id="PlasmoDB:PF3D7_0223500"/>
<feature type="region of interest" description="Disordered" evidence="1">
    <location>
        <begin position="1"/>
        <end position="20"/>
    </location>
</feature>
<protein>
    <submittedName>
        <fullName evidence="8">Erythrocyte membrane protein 1</fullName>
    </submittedName>
</protein>
<dbReference type="VEuPathDB" id="PlasmoDB:PfTG01_000056300"/>
<dbReference type="VEuPathDB" id="PlasmoDB:PfKH01_020028200"/>
<feature type="domain" description="Plasmodium falciparum erythrocyte membrane protein-1 N-terminal segment" evidence="5">
    <location>
        <begin position="21"/>
        <end position="54"/>
    </location>
</feature>
<feature type="non-terminal residue" evidence="8">
    <location>
        <position position="3349"/>
    </location>
</feature>
<dbReference type="VEuPathDB" id="PlasmoDB:PfKH01_000031700"/>
<dbReference type="VEuPathDB" id="PlasmoDB:PfHB3_130080100"/>
<dbReference type="VEuPathDB" id="PlasmoDB:PfNF166_090005000"/>
<feature type="compositionally biased region" description="Basic and acidic residues" evidence="1">
    <location>
        <begin position="2865"/>
        <end position="2874"/>
    </location>
</feature>
<feature type="compositionally biased region" description="Pro residues" evidence="1">
    <location>
        <begin position="2911"/>
        <end position="2925"/>
    </location>
</feature>
<feature type="compositionally biased region" description="Acidic residues" evidence="1">
    <location>
        <begin position="2018"/>
        <end position="2055"/>
    </location>
</feature>
<evidence type="ECO:0000259" key="3">
    <source>
        <dbReference type="Pfam" id="PF05424"/>
    </source>
</evidence>
<dbReference type="Gene3D" id="1.20.1310.20">
    <property type="entry name" value="Duffy-antigen binding domain"/>
    <property type="match status" value="5"/>
</dbReference>
<dbReference type="VEuPathDB" id="PlasmoDB:Pf7G8-2_000151900"/>
<dbReference type="VEuPathDB" id="PlasmoDB:PfKE01_010005000"/>
<dbReference type="InterPro" id="IPR029210">
    <property type="entry name" value="PfEMP1_NTS"/>
</dbReference>
<evidence type="ECO:0000256" key="1">
    <source>
        <dbReference type="SAM" id="MobiDB-lite"/>
    </source>
</evidence>
<organism evidence="8">
    <name type="scientific">Plasmodium falciparum</name>
    <name type="common">malaria parasite P. falciparum</name>
    <dbReference type="NCBI Taxonomy" id="5833"/>
    <lineage>
        <taxon>Eukaryota</taxon>
        <taxon>Sar</taxon>
        <taxon>Alveolata</taxon>
        <taxon>Apicomplexa</taxon>
        <taxon>Aconoidasida</taxon>
        <taxon>Haemosporida</taxon>
        <taxon>Plasmodiidae</taxon>
        <taxon>Plasmodium</taxon>
        <taxon>Plasmodium (Laverania)</taxon>
    </lineage>
</organism>
<feature type="domain" description="Plasmodium falciparum erythrocyte membrane protein 1 acidic terminal segment" evidence="4">
    <location>
        <begin position="2941"/>
        <end position="3344"/>
    </location>
</feature>
<dbReference type="EMBL" id="EF158074">
    <property type="protein sequence ID" value="ABM88752.1"/>
    <property type="molecule type" value="Genomic_DNA"/>
</dbReference>
<evidence type="ECO:0000259" key="5">
    <source>
        <dbReference type="Pfam" id="PF15447"/>
    </source>
</evidence>
<dbReference type="FunFam" id="1.10.1900.40:FF:000001">
    <property type="entry name" value="Erythrocyte membrane protein 1"/>
    <property type="match status" value="1"/>
</dbReference>
<feature type="region of interest" description="Disordered" evidence="1">
    <location>
        <begin position="2284"/>
        <end position="2310"/>
    </location>
</feature>
<feature type="domain" description="Duffy-antigen binding" evidence="3">
    <location>
        <begin position="2149"/>
        <end position="2337"/>
    </location>
</feature>
<dbReference type="VEuPathDB" id="PlasmoDB:PfIT_030029700"/>
<dbReference type="VEuPathDB" id="PlasmoDB:PfCD01_130078400"/>
<evidence type="ECO:0000259" key="6">
    <source>
        <dbReference type="Pfam" id="PF18562"/>
    </source>
</evidence>
<dbReference type="VEuPathDB" id="PlasmoDB:PfML01_040005500"/>
<feature type="region of interest" description="Disordered" evidence="1">
    <location>
        <begin position="2121"/>
        <end position="2148"/>
    </location>
</feature>
<dbReference type="VEuPathDB" id="PlasmoDB:PfNF54_020027500"/>
<feature type="compositionally biased region" description="Basic and acidic residues" evidence="1">
    <location>
        <begin position="2894"/>
        <end position="2908"/>
    </location>
</feature>
<feature type="domain" description="Duffy-antigen binding" evidence="3">
    <location>
        <begin position="129"/>
        <end position="308"/>
    </location>
</feature>
<dbReference type="SUPFAM" id="SSF140924">
    <property type="entry name" value="Duffy binding domain-like"/>
    <property type="match status" value="7"/>
</dbReference>
<dbReference type="VEuPathDB" id="PlasmoDB:PfNF135_000015100"/>
<feature type="compositionally biased region" description="Acidic residues" evidence="1">
    <location>
        <begin position="2843"/>
        <end position="2856"/>
    </location>
</feature>
<dbReference type="VEuPathDB" id="PlasmoDB:PfSN01_110052800"/>
<dbReference type="VEuPathDB" id="PlasmoDB:Pf7G8_010005600"/>
<dbReference type="VEuPathDB" id="PlasmoDB:PfNF166_020005500"/>
<feature type="domain" description="Duffy-antigen binding" evidence="3">
    <location>
        <begin position="838"/>
        <end position="1017"/>
    </location>
</feature>
<dbReference type="InterPro" id="IPR008602">
    <property type="entry name" value="Duffy-antigen-binding"/>
</dbReference>
<feature type="compositionally biased region" description="Pro residues" evidence="1">
    <location>
        <begin position="1984"/>
        <end position="1996"/>
    </location>
</feature>
<dbReference type="InterPro" id="IPR042202">
    <property type="entry name" value="Duffy-ag-bd_sf"/>
</dbReference>
<evidence type="ECO:0000313" key="8">
    <source>
        <dbReference type="EMBL" id="ABM88752.1"/>
    </source>
</evidence>
<feature type="compositionally biased region" description="Basic and acidic residues" evidence="1">
    <location>
        <begin position="2056"/>
        <end position="2066"/>
    </location>
</feature>
<dbReference type="VEuPathDB" id="PlasmoDB:PfNF135_020005200"/>
<dbReference type="VEuPathDB" id="PlasmoDB:PfKE01_070035100"/>
<dbReference type="VEuPathDB" id="PlasmoDB:PfGA01_010005600"/>
<evidence type="ECO:0000259" key="4">
    <source>
        <dbReference type="Pfam" id="PF15445"/>
    </source>
</evidence>
<feature type="region of interest" description="Disordered" evidence="1">
    <location>
        <begin position="1976"/>
        <end position="2082"/>
    </location>
</feature>
<dbReference type="VEuPathDB" id="PlasmoDB:Pf7G8_080013800"/>
<evidence type="ECO:0000259" key="7">
    <source>
        <dbReference type="Pfam" id="PF22672"/>
    </source>
</evidence>
<dbReference type="VEuPathDB" id="PlasmoDB:Pf7G8_020026900"/>
<feature type="compositionally biased region" description="Polar residues" evidence="1">
    <location>
        <begin position="2285"/>
        <end position="2307"/>
    </location>
</feature>
<dbReference type="VEuPathDB" id="PlasmoDB:PfSN01_050037800"/>